<dbReference type="AlphaFoldDB" id="U1GTG6"/>
<protein>
    <submittedName>
        <fullName evidence="1">Ribulose-phosphate 3 epimerase family protein</fullName>
    </submittedName>
</protein>
<sequence>MMMDNPMDHLDDFIEVGSDIITTHVELGTEKVESILIIRATGADMITPGSLIFKSEDIAKTVSWLYSL</sequence>
<dbReference type="EMBL" id="AVQI01000013">
    <property type="protein sequence ID" value="ERK04760.1"/>
    <property type="molecule type" value="Genomic_DNA"/>
</dbReference>
<dbReference type="STRING" id="1125725.HMPREF1325_0641"/>
<reference evidence="3 4" key="1">
    <citation type="submission" date="2013-08" db="EMBL/GenBank/DDBJ databases">
        <authorList>
            <person name="Durkin A.S."/>
            <person name="Haft D.R."/>
            <person name="McCorrison J."/>
            <person name="Torralba M."/>
            <person name="Gillis M."/>
            <person name="Haft D.H."/>
            <person name="Methe B."/>
            <person name="Sutton G."/>
            <person name="Nelson K.E."/>
        </authorList>
    </citation>
    <scope>NUCLEOTIDE SEQUENCE [LARGE SCALE GENOMIC DNA]</scope>
    <source>
        <strain evidence="2 4">ATCC 35536</strain>
        <strain evidence="1 3">VPI DR56BR1116</strain>
    </source>
</reference>
<comment type="caution">
    <text evidence="1">The sequence shown here is derived from an EMBL/GenBank/DDBJ whole genome shotgun (WGS) entry which is preliminary data.</text>
</comment>
<dbReference type="Proteomes" id="UP000016646">
    <property type="component" value="Unassembled WGS sequence"/>
</dbReference>
<name>U1GTG6_TRESO</name>
<evidence type="ECO:0000313" key="4">
    <source>
        <dbReference type="Proteomes" id="UP000016646"/>
    </source>
</evidence>
<dbReference type="EMBL" id="AUZJ01000054">
    <property type="protein sequence ID" value="ERF59934.1"/>
    <property type="molecule type" value="Genomic_DNA"/>
</dbReference>
<dbReference type="Proteomes" id="UP000016412">
    <property type="component" value="Unassembled WGS sequence"/>
</dbReference>
<evidence type="ECO:0000313" key="1">
    <source>
        <dbReference type="EMBL" id="ERF59934.1"/>
    </source>
</evidence>
<proteinExistence type="predicted"/>
<organism evidence="1 3">
    <name type="scientific">Treponema socranskii subsp. socranskii VPI DR56BR1116 = ATCC 35536</name>
    <dbReference type="NCBI Taxonomy" id="1125725"/>
    <lineage>
        <taxon>Bacteria</taxon>
        <taxon>Pseudomonadati</taxon>
        <taxon>Spirochaetota</taxon>
        <taxon>Spirochaetia</taxon>
        <taxon>Spirochaetales</taxon>
        <taxon>Treponemataceae</taxon>
        <taxon>Treponema</taxon>
    </lineage>
</organism>
<dbReference type="PATRIC" id="fig|1125725.3.peg.2134"/>
<accession>U1GTG6</accession>
<keyword evidence="4" id="KW-1185">Reference proteome</keyword>
<evidence type="ECO:0000313" key="2">
    <source>
        <dbReference type="EMBL" id="ERK04760.1"/>
    </source>
</evidence>
<gene>
    <name evidence="2" type="ORF">HMPREF0860_2435</name>
    <name evidence="1" type="ORF">HMPREF1325_0641</name>
</gene>
<evidence type="ECO:0000313" key="3">
    <source>
        <dbReference type="Proteomes" id="UP000016412"/>
    </source>
</evidence>